<accession>D0LP41</accession>
<gene>
    <name evidence="1" type="ordered locus">Hoch_6398</name>
</gene>
<organism evidence="1 2">
    <name type="scientific">Haliangium ochraceum (strain DSM 14365 / JCM 11303 / SMP-2)</name>
    <dbReference type="NCBI Taxonomy" id="502025"/>
    <lineage>
        <taxon>Bacteria</taxon>
        <taxon>Pseudomonadati</taxon>
        <taxon>Myxococcota</taxon>
        <taxon>Polyangia</taxon>
        <taxon>Haliangiales</taxon>
        <taxon>Kofleriaceae</taxon>
        <taxon>Haliangium</taxon>
    </lineage>
</organism>
<reference evidence="1 2" key="1">
    <citation type="journal article" date="2010" name="Stand. Genomic Sci.">
        <title>Complete genome sequence of Haliangium ochraceum type strain (SMP-2).</title>
        <authorList>
            <consortium name="US DOE Joint Genome Institute (JGI-PGF)"/>
            <person name="Ivanova N."/>
            <person name="Daum C."/>
            <person name="Lang E."/>
            <person name="Abt B."/>
            <person name="Kopitz M."/>
            <person name="Saunders E."/>
            <person name="Lapidus A."/>
            <person name="Lucas S."/>
            <person name="Glavina Del Rio T."/>
            <person name="Nolan M."/>
            <person name="Tice H."/>
            <person name="Copeland A."/>
            <person name="Cheng J.F."/>
            <person name="Chen F."/>
            <person name="Bruce D."/>
            <person name="Goodwin L."/>
            <person name="Pitluck S."/>
            <person name="Mavromatis K."/>
            <person name="Pati A."/>
            <person name="Mikhailova N."/>
            <person name="Chen A."/>
            <person name="Palaniappan K."/>
            <person name="Land M."/>
            <person name="Hauser L."/>
            <person name="Chang Y.J."/>
            <person name="Jeffries C.D."/>
            <person name="Detter J.C."/>
            <person name="Brettin T."/>
            <person name="Rohde M."/>
            <person name="Goker M."/>
            <person name="Bristow J."/>
            <person name="Markowitz V."/>
            <person name="Eisen J.A."/>
            <person name="Hugenholtz P."/>
            <person name="Kyrpides N.C."/>
            <person name="Klenk H.P."/>
        </authorList>
    </citation>
    <scope>NUCLEOTIDE SEQUENCE [LARGE SCALE GENOMIC DNA]</scope>
    <source>
        <strain evidence="2">DSM 14365 / CIP 107738 / JCM 11303 / AJ 13395 / SMP-2</strain>
    </source>
</reference>
<proteinExistence type="predicted"/>
<evidence type="ECO:0000313" key="2">
    <source>
        <dbReference type="Proteomes" id="UP000001880"/>
    </source>
</evidence>
<dbReference type="EMBL" id="CP001804">
    <property type="protein sequence ID" value="ACY18867.1"/>
    <property type="molecule type" value="Genomic_DNA"/>
</dbReference>
<dbReference type="KEGG" id="hoh:Hoch_6398"/>
<dbReference type="AlphaFoldDB" id="D0LP41"/>
<sequence>MGVSAAFSSGRDGRLWTTLAAVFALRSVWGVLSWLVGAVVLSAAAHGCGAAGQRDGGERVDQAPGWIAPELAARAVDFRGSCSWGRHPGQAERYRVALRTLISPSASIPVYADARLGGAGGSNLLGELPSGVSVLAEGPLASGGGVGYALIVRGHAGRLCRGYVSAASLAPEQRLGATDKADAAALGHTGARPPTQ</sequence>
<dbReference type="HOGENOM" id="CLU_1388545_0_0_7"/>
<keyword evidence="2" id="KW-1185">Reference proteome</keyword>
<name>D0LP41_HALO1</name>
<protein>
    <submittedName>
        <fullName evidence="1">Uncharacterized protein</fullName>
    </submittedName>
</protein>
<dbReference type="STRING" id="502025.Hoch_6398"/>
<evidence type="ECO:0000313" key="1">
    <source>
        <dbReference type="EMBL" id="ACY18867.1"/>
    </source>
</evidence>
<dbReference type="Proteomes" id="UP000001880">
    <property type="component" value="Chromosome"/>
</dbReference>